<dbReference type="InterPro" id="IPR043203">
    <property type="entry name" value="VGCC_Ca_Na"/>
</dbReference>
<keyword evidence="3" id="KW-0106">Calcium</keyword>
<dbReference type="SMART" id="SM00054">
    <property type="entry name" value="EFh"/>
    <property type="match status" value="2"/>
</dbReference>
<evidence type="ECO:0000256" key="5">
    <source>
        <dbReference type="ARBA" id="ARBA00023136"/>
    </source>
</evidence>
<dbReference type="PROSITE" id="PS00018">
    <property type="entry name" value="EF_HAND_1"/>
    <property type="match status" value="2"/>
</dbReference>
<sequence>MAELPETLSKLSDVRKQQTASLQTLERLTQQHREWHKAVDDLLQEVDQALKAKQLSQLPSPKEVDEDHNTSGLSSEQFSSFSARERSKMEPVGSSPNFRGSSETLNKRATRSMSSNSLLRSRTTLAQDFPQGPLRKVVVEVMADDHFQAGEIDTWWARAQSIAGEIVSSRWFEFTAGFVILLNLITIGIEAHLSVKNDTAFDSDFWPGGVERIFLTLYCIEALIRVTAGGWSTFRDLWFLLDLVLILVGLLALLVIPILAAETGVSFEKLLVVRGLRLFRLVRALRMLSHFKIVWRLVYGLLTAGQTILSMTMLIAVSLFIFACVAVELIAKDPDLRDHHDPSIQALVETNFFGLNRALLTLLQFVTLDDIADVYFPLVLEKPYLCAFFFPILIFISIGLMNLVTAALVENAMQTAAIEAEEEKQKLKKKVKGALPSLIEIFHQLDADKSGQITHDEVENVPVSILPPRVLDSLCVENITDIFDYLDVDGTGELSQMEFVEGLLNLCLLDMPISTIQTLKLLQLLRGGMVKTDEKVNLIGSQVQELHEAVCGSIIRNYRV</sequence>
<evidence type="ECO:0000313" key="10">
    <source>
        <dbReference type="EMBL" id="CAL4778483.1"/>
    </source>
</evidence>
<dbReference type="Gene3D" id="1.20.120.350">
    <property type="entry name" value="Voltage-gated potassium channels. Chain C"/>
    <property type="match status" value="1"/>
</dbReference>
<dbReference type="GO" id="GO:0001518">
    <property type="term" value="C:voltage-gated sodium channel complex"/>
    <property type="evidence" value="ECO:0007669"/>
    <property type="project" value="TreeGrafter"/>
</dbReference>
<feature type="transmembrane region" description="Helical" evidence="7">
    <location>
        <begin position="171"/>
        <end position="193"/>
    </location>
</feature>
<dbReference type="AlphaFoldDB" id="A0A9P1CGW3"/>
<dbReference type="InterPro" id="IPR005821">
    <property type="entry name" value="Ion_trans_dom"/>
</dbReference>
<dbReference type="EMBL" id="CAMXCT010001557">
    <property type="protein sequence ID" value="CAI3991171.1"/>
    <property type="molecule type" value="Genomic_DNA"/>
</dbReference>
<evidence type="ECO:0000313" key="11">
    <source>
        <dbReference type="Proteomes" id="UP001152797"/>
    </source>
</evidence>
<dbReference type="Gene3D" id="1.10.238.10">
    <property type="entry name" value="EF-hand"/>
    <property type="match status" value="1"/>
</dbReference>
<dbReference type="Pfam" id="PF13499">
    <property type="entry name" value="EF-hand_7"/>
    <property type="match status" value="1"/>
</dbReference>
<comment type="subcellular location">
    <subcellularLocation>
        <location evidence="1">Membrane</location>
        <topology evidence="1">Multi-pass membrane protein</topology>
    </subcellularLocation>
</comment>
<dbReference type="GO" id="GO:0005509">
    <property type="term" value="F:calcium ion binding"/>
    <property type="evidence" value="ECO:0007669"/>
    <property type="project" value="InterPro"/>
</dbReference>
<evidence type="ECO:0000256" key="7">
    <source>
        <dbReference type="SAM" id="Phobius"/>
    </source>
</evidence>
<dbReference type="Pfam" id="PF00520">
    <property type="entry name" value="Ion_trans"/>
    <property type="match status" value="1"/>
</dbReference>
<keyword evidence="4 7" id="KW-1133">Transmembrane helix</keyword>
<dbReference type="InterPro" id="IPR027359">
    <property type="entry name" value="Volt_channel_dom_sf"/>
</dbReference>
<dbReference type="GO" id="GO:0086010">
    <property type="term" value="P:membrane depolarization during action potential"/>
    <property type="evidence" value="ECO:0007669"/>
    <property type="project" value="TreeGrafter"/>
</dbReference>
<keyword evidence="5 7" id="KW-0472">Membrane</keyword>
<organism evidence="9">
    <name type="scientific">Cladocopium goreaui</name>
    <dbReference type="NCBI Taxonomy" id="2562237"/>
    <lineage>
        <taxon>Eukaryota</taxon>
        <taxon>Sar</taxon>
        <taxon>Alveolata</taxon>
        <taxon>Dinophyceae</taxon>
        <taxon>Suessiales</taxon>
        <taxon>Symbiodiniaceae</taxon>
        <taxon>Cladocopium</taxon>
    </lineage>
</organism>
<name>A0A9P1CGW3_9DINO</name>
<proteinExistence type="predicted"/>
<dbReference type="GO" id="GO:0005248">
    <property type="term" value="F:voltage-gated sodium channel activity"/>
    <property type="evidence" value="ECO:0007669"/>
    <property type="project" value="TreeGrafter"/>
</dbReference>
<evidence type="ECO:0000313" key="9">
    <source>
        <dbReference type="EMBL" id="CAI3991171.1"/>
    </source>
</evidence>
<feature type="transmembrane region" description="Helical" evidence="7">
    <location>
        <begin position="388"/>
        <end position="409"/>
    </location>
</feature>
<gene>
    <name evidence="9" type="ORF">C1SCF055_LOCUS18101</name>
</gene>
<dbReference type="CDD" id="cd00051">
    <property type="entry name" value="EFh"/>
    <property type="match status" value="1"/>
</dbReference>
<keyword evidence="2 7" id="KW-0812">Transmembrane</keyword>
<feature type="transmembrane region" description="Helical" evidence="7">
    <location>
        <begin position="308"/>
        <end position="331"/>
    </location>
</feature>
<dbReference type="Gene3D" id="1.10.287.70">
    <property type="match status" value="1"/>
</dbReference>
<dbReference type="PANTHER" id="PTHR10037:SF62">
    <property type="entry name" value="SODIUM CHANNEL PROTEIN 60E"/>
    <property type="match status" value="1"/>
</dbReference>
<evidence type="ECO:0000259" key="8">
    <source>
        <dbReference type="PROSITE" id="PS50222"/>
    </source>
</evidence>
<evidence type="ECO:0000256" key="6">
    <source>
        <dbReference type="SAM" id="MobiDB-lite"/>
    </source>
</evidence>
<dbReference type="InterPro" id="IPR011992">
    <property type="entry name" value="EF-hand-dom_pair"/>
</dbReference>
<feature type="compositionally biased region" description="Polar residues" evidence="6">
    <location>
        <begin position="94"/>
        <end position="104"/>
    </location>
</feature>
<reference evidence="9" key="1">
    <citation type="submission" date="2022-10" db="EMBL/GenBank/DDBJ databases">
        <authorList>
            <person name="Chen Y."/>
            <person name="Dougan E. K."/>
            <person name="Chan C."/>
            <person name="Rhodes N."/>
            <person name="Thang M."/>
        </authorList>
    </citation>
    <scope>NUCLEOTIDE SEQUENCE</scope>
</reference>
<reference evidence="10 11" key="2">
    <citation type="submission" date="2024-05" db="EMBL/GenBank/DDBJ databases">
        <authorList>
            <person name="Chen Y."/>
            <person name="Shah S."/>
            <person name="Dougan E. K."/>
            <person name="Thang M."/>
            <person name="Chan C."/>
        </authorList>
    </citation>
    <scope>NUCLEOTIDE SEQUENCE [LARGE SCALE GENOMIC DNA]</scope>
</reference>
<protein>
    <submittedName>
        <fullName evidence="10">Voltage-dependent T-type calcium channel subunit alpha-1H</fullName>
    </submittedName>
</protein>
<dbReference type="OrthoDB" id="431720at2759"/>
<feature type="region of interest" description="Disordered" evidence="6">
    <location>
        <begin position="53"/>
        <end position="118"/>
    </location>
</feature>
<comment type="caution">
    <text evidence="9">The sequence shown here is derived from an EMBL/GenBank/DDBJ whole genome shotgun (WGS) entry which is preliminary data.</text>
</comment>
<dbReference type="Proteomes" id="UP001152797">
    <property type="component" value="Unassembled WGS sequence"/>
</dbReference>
<accession>A0A9P1CGW3</accession>
<dbReference type="PROSITE" id="PS50222">
    <property type="entry name" value="EF_HAND_2"/>
    <property type="match status" value="2"/>
</dbReference>
<dbReference type="EMBL" id="CAMXCT030001557">
    <property type="protein sequence ID" value="CAL4778483.1"/>
    <property type="molecule type" value="Genomic_DNA"/>
</dbReference>
<evidence type="ECO:0000256" key="2">
    <source>
        <dbReference type="ARBA" id="ARBA00022692"/>
    </source>
</evidence>
<evidence type="ECO:0000256" key="3">
    <source>
        <dbReference type="ARBA" id="ARBA00022837"/>
    </source>
</evidence>
<evidence type="ECO:0000256" key="4">
    <source>
        <dbReference type="ARBA" id="ARBA00022989"/>
    </source>
</evidence>
<dbReference type="PANTHER" id="PTHR10037">
    <property type="entry name" value="VOLTAGE-GATED CATION CHANNEL CALCIUM AND SODIUM"/>
    <property type="match status" value="1"/>
</dbReference>
<dbReference type="EMBL" id="CAMXCT020001557">
    <property type="protein sequence ID" value="CAL1144546.1"/>
    <property type="molecule type" value="Genomic_DNA"/>
</dbReference>
<feature type="transmembrane region" description="Helical" evidence="7">
    <location>
        <begin position="237"/>
        <end position="260"/>
    </location>
</feature>
<feature type="domain" description="EF-hand" evidence="8">
    <location>
        <begin position="433"/>
        <end position="468"/>
    </location>
</feature>
<dbReference type="SUPFAM" id="SSF47473">
    <property type="entry name" value="EF-hand"/>
    <property type="match status" value="1"/>
</dbReference>
<dbReference type="SUPFAM" id="SSF81324">
    <property type="entry name" value="Voltage-gated potassium channels"/>
    <property type="match status" value="1"/>
</dbReference>
<feature type="domain" description="EF-hand" evidence="8">
    <location>
        <begin position="474"/>
        <end position="509"/>
    </location>
</feature>
<feature type="transmembrane region" description="Helical" evidence="7">
    <location>
        <begin position="213"/>
        <end position="231"/>
    </location>
</feature>
<dbReference type="InterPro" id="IPR002048">
    <property type="entry name" value="EF_hand_dom"/>
</dbReference>
<evidence type="ECO:0000256" key="1">
    <source>
        <dbReference type="ARBA" id="ARBA00004141"/>
    </source>
</evidence>
<keyword evidence="11" id="KW-1185">Reference proteome</keyword>
<dbReference type="InterPro" id="IPR018247">
    <property type="entry name" value="EF_Hand_1_Ca_BS"/>
</dbReference>